<evidence type="ECO:0000313" key="2">
    <source>
        <dbReference type="EMBL" id="GKU89190.1"/>
    </source>
</evidence>
<dbReference type="Proteomes" id="UP001054252">
    <property type="component" value="Unassembled WGS sequence"/>
</dbReference>
<dbReference type="EMBL" id="BPVZ01000003">
    <property type="protein sequence ID" value="GKU89190.1"/>
    <property type="molecule type" value="Genomic_DNA"/>
</dbReference>
<proteinExistence type="predicted"/>
<evidence type="ECO:0000313" key="3">
    <source>
        <dbReference type="Proteomes" id="UP001054252"/>
    </source>
</evidence>
<feature type="compositionally biased region" description="Polar residues" evidence="1">
    <location>
        <begin position="1"/>
        <end position="19"/>
    </location>
</feature>
<name>A0AAV5HQV7_9ROSI</name>
<accession>A0AAV5HQV7</accession>
<protein>
    <submittedName>
        <fullName evidence="2">Uncharacterized protein</fullName>
    </submittedName>
</protein>
<keyword evidence="3" id="KW-1185">Reference proteome</keyword>
<feature type="region of interest" description="Disordered" evidence="1">
    <location>
        <begin position="1"/>
        <end position="36"/>
    </location>
</feature>
<evidence type="ECO:0000256" key="1">
    <source>
        <dbReference type="SAM" id="MobiDB-lite"/>
    </source>
</evidence>
<comment type="caution">
    <text evidence="2">The sequence shown here is derived from an EMBL/GenBank/DDBJ whole genome shotgun (WGS) entry which is preliminary data.</text>
</comment>
<organism evidence="2 3">
    <name type="scientific">Rubroshorea leprosula</name>
    <dbReference type="NCBI Taxonomy" id="152421"/>
    <lineage>
        <taxon>Eukaryota</taxon>
        <taxon>Viridiplantae</taxon>
        <taxon>Streptophyta</taxon>
        <taxon>Embryophyta</taxon>
        <taxon>Tracheophyta</taxon>
        <taxon>Spermatophyta</taxon>
        <taxon>Magnoliopsida</taxon>
        <taxon>eudicotyledons</taxon>
        <taxon>Gunneridae</taxon>
        <taxon>Pentapetalae</taxon>
        <taxon>rosids</taxon>
        <taxon>malvids</taxon>
        <taxon>Malvales</taxon>
        <taxon>Dipterocarpaceae</taxon>
        <taxon>Rubroshorea</taxon>
    </lineage>
</organism>
<reference evidence="2 3" key="1">
    <citation type="journal article" date="2021" name="Commun. Biol.">
        <title>The genome of Shorea leprosula (Dipterocarpaceae) highlights the ecological relevance of drought in aseasonal tropical rainforests.</title>
        <authorList>
            <person name="Ng K.K.S."/>
            <person name="Kobayashi M.J."/>
            <person name="Fawcett J.A."/>
            <person name="Hatakeyama M."/>
            <person name="Paape T."/>
            <person name="Ng C.H."/>
            <person name="Ang C.C."/>
            <person name="Tnah L.H."/>
            <person name="Lee C.T."/>
            <person name="Nishiyama T."/>
            <person name="Sese J."/>
            <person name="O'Brien M.J."/>
            <person name="Copetti D."/>
            <person name="Mohd Noor M.I."/>
            <person name="Ong R.C."/>
            <person name="Putra M."/>
            <person name="Sireger I.Z."/>
            <person name="Indrioko S."/>
            <person name="Kosugi Y."/>
            <person name="Izuno A."/>
            <person name="Isagi Y."/>
            <person name="Lee S.L."/>
            <person name="Shimizu K.K."/>
        </authorList>
    </citation>
    <scope>NUCLEOTIDE SEQUENCE [LARGE SCALE GENOMIC DNA]</scope>
    <source>
        <strain evidence="2">214</strain>
    </source>
</reference>
<gene>
    <name evidence="2" type="ORF">SLEP1_g3358</name>
</gene>
<sequence length="57" mass="6648">MLGLSRPQNPNPETRQTPCTRDRVPRMHKARNLSKSHLTIQTQIRYFKINSLCPNTT</sequence>
<dbReference type="AlphaFoldDB" id="A0AAV5HQV7"/>